<proteinExistence type="predicted"/>
<sequence>MSDTWVEDRVEKMFGRNDPKGQDIINSLQNGEVDKVLSRVDSNGFITGPWP</sequence>
<dbReference type="Proteomes" id="UP001324270">
    <property type="component" value="Unassembled WGS sequence"/>
</dbReference>
<keyword evidence="2" id="KW-1185">Reference proteome</keyword>
<evidence type="ECO:0000313" key="1">
    <source>
        <dbReference type="EMBL" id="MEB3041846.1"/>
    </source>
</evidence>
<organism evidence="1 2">
    <name type="scientific">Capnocytophaga gingivalis</name>
    <dbReference type="NCBI Taxonomy" id="1017"/>
    <lineage>
        <taxon>Bacteria</taxon>
        <taxon>Pseudomonadati</taxon>
        <taxon>Bacteroidota</taxon>
        <taxon>Flavobacteriia</taxon>
        <taxon>Flavobacteriales</taxon>
        <taxon>Flavobacteriaceae</taxon>
        <taxon>Capnocytophaga</taxon>
    </lineage>
</organism>
<dbReference type="EMBL" id="JAYKBV010000035">
    <property type="protein sequence ID" value="MEB3041846.1"/>
    <property type="molecule type" value="Genomic_DNA"/>
</dbReference>
<accession>A0ABU5YDH6</accession>
<evidence type="ECO:0000313" key="2">
    <source>
        <dbReference type="Proteomes" id="UP001324270"/>
    </source>
</evidence>
<dbReference type="RefSeq" id="WP_273085975.1">
    <property type="nucleotide sequence ID" value="NZ_CAJPPZ010000030.1"/>
</dbReference>
<name>A0ABU5YDH6_9FLAO</name>
<comment type="caution">
    <text evidence="1">The sequence shown here is derived from an EMBL/GenBank/DDBJ whole genome shotgun (WGS) entry which is preliminary data.</text>
</comment>
<reference evidence="1 2" key="1">
    <citation type="submission" date="2023-12" db="EMBL/GenBank/DDBJ databases">
        <title>Genomic sequences of Capnocytophaga and Parvimonas strains.</title>
        <authorList>
            <person name="Watt R.M."/>
            <person name="Wang M."/>
            <person name="Yang T."/>
            <person name="Tong W.M."/>
        </authorList>
    </citation>
    <scope>NUCLEOTIDE SEQUENCE [LARGE SCALE GENOMIC DNA]</scope>
    <source>
        <strain evidence="1 2">CCUG 13156</strain>
    </source>
</reference>
<protein>
    <submittedName>
        <fullName evidence="1">Uncharacterized protein</fullName>
    </submittedName>
</protein>
<gene>
    <name evidence="1" type="ORF">VJJ49_14270</name>
</gene>